<evidence type="ECO:0000313" key="3">
    <source>
        <dbReference type="EMBL" id="MEP0819274.1"/>
    </source>
</evidence>
<dbReference type="Pfam" id="PF03982">
    <property type="entry name" value="DAGAT"/>
    <property type="match status" value="1"/>
</dbReference>
<keyword evidence="1" id="KW-0808">Transferase</keyword>
<reference evidence="3 4" key="1">
    <citation type="submission" date="2022-04" db="EMBL/GenBank/DDBJ databases">
        <title>Positive selection, recombination, and allopatry shape intraspecific diversity of widespread and dominant cyanobacteria.</title>
        <authorList>
            <person name="Wei J."/>
            <person name="Shu W."/>
            <person name="Hu C."/>
        </authorList>
    </citation>
    <scope>NUCLEOTIDE SEQUENCE [LARGE SCALE GENOMIC DNA]</scope>
    <source>
        <strain evidence="3 4">GB2-A4</strain>
    </source>
</reference>
<gene>
    <name evidence="3" type="ORF">NC998_19415</name>
</gene>
<dbReference type="EMBL" id="JAMPKM010000013">
    <property type="protein sequence ID" value="MEP0819274.1"/>
    <property type="molecule type" value="Genomic_DNA"/>
</dbReference>
<proteinExistence type="predicted"/>
<evidence type="ECO:0000256" key="2">
    <source>
        <dbReference type="ARBA" id="ARBA00023315"/>
    </source>
</evidence>
<dbReference type="GO" id="GO:0016746">
    <property type="term" value="F:acyltransferase activity"/>
    <property type="evidence" value="ECO:0007669"/>
    <property type="project" value="UniProtKB-KW"/>
</dbReference>
<dbReference type="SUPFAM" id="SSF69593">
    <property type="entry name" value="Glycerol-3-phosphate (1)-acyltransferase"/>
    <property type="match status" value="1"/>
</dbReference>
<accession>A0ABV0JCB3</accession>
<dbReference type="InterPro" id="IPR007130">
    <property type="entry name" value="DAGAT"/>
</dbReference>
<keyword evidence="2 3" id="KW-0012">Acyltransferase</keyword>
<comment type="caution">
    <text evidence="3">The sequence shown here is derived from an EMBL/GenBank/DDBJ whole genome shotgun (WGS) entry which is preliminary data.</text>
</comment>
<dbReference type="InterPro" id="IPR016676">
    <property type="entry name" value="P_lipid/glycerol_AcTrfase_prd"/>
</dbReference>
<evidence type="ECO:0000256" key="1">
    <source>
        <dbReference type="ARBA" id="ARBA00022679"/>
    </source>
</evidence>
<keyword evidence="4" id="KW-1185">Reference proteome</keyword>
<evidence type="ECO:0000313" key="4">
    <source>
        <dbReference type="Proteomes" id="UP001464891"/>
    </source>
</evidence>
<protein>
    <submittedName>
        <fullName evidence="3">Glycerol acyltransferase</fullName>
    </submittedName>
</protein>
<dbReference type="PANTHER" id="PTHR22753:SF14">
    <property type="entry name" value="MONOACYLGLYCEROL_DIACYLGLYCEROL O-ACYLTRANSFERASE"/>
    <property type="match status" value="1"/>
</dbReference>
<dbReference type="PIRSF" id="PIRSF016753">
    <property type="entry name" value="P_lipid/glycerol_ac_tran_prd"/>
    <property type="match status" value="1"/>
</dbReference>
<dbReference type="PANTHER" id="PTHR22753">
    <property type="entry name" value="TRANSMEMBRANE PROTEIN 68"/>
    <property type="match status" value="1"/>
</dbReference>
<dbReference type="Proteomes" id="UP001464891">
    <property type="component" value="Unassembled WGS sequence"/>
</dbReference>
<name>A0ABV0JCB3_9CYAN</name>
<organism evidence="3 4">
    <name type="scientific">Trichocoleus desertorum GB2-A4</name>
    <dbReference type="NCBI Taxonomy" id="2933944"/>
    <lineage>
        <taxon>Bacteria</taxon>
        <taxon>Bacillati</taxon>
        <taxon>Cyanobacteriota</taxon>
        <taxon>Cyanophyceae</taxon>
        <taxon>Leptolyngbyales</taxon>
        <taxon>Trichocoleusaceae</taxon>
        <taxon>Trichocoleus</taxon>
    </lineage>
</organism>
<sequence length="288" mass="32753">MTSWLGTDVRDRHFHRFNGWSLKDRDPEAIKAWMPIWEWFYRYYFRVETEGWQHMPASGKVLIVGSHNGGLASPDTSMVMLDWFRRFGTERPAYALMHPTAWQTPIFAVPGAQVGAIQAHPKMAIAALQADAALLVYPGGAQDMFRPYSLRHRIHLAGHRGFIKLALRESAPIVPVVSHGAHETLMVLGDFYEQMQQFHQWGFPWRLDGNTGVFPIYLGLPWGVGIGPLPNFPLPVPIQTRVCAPVVFERYGRVAACDRAYVDACYEQVRAHMQSELDDLVAKRQDQP</sequence>